<dbReference type="Proteomes" id="UP000479293">
    <property type="component" value="Unassembled WGS sequence"/>
</dbReference>
<protein>
    <submittedName>
        <fullName evidence="1">Uncharacterized protein</fullName>
    </submittedName>
</protein>
<evidence type="ECO:0000313" key="2">
    <source>
        <dbReference type="Proteomes" id="UP000479293"/>
    </source>
</evidence>
<gene>
    <name evidence="1" type="ORF">GBK04_11730</name>
</gene>
<dbReference type="PROSITE" id="PS51257">
    <property type="entry name" value="PROKAR_LIPOPROTEIN"/>
    <property type="match status" value="1"/>
</dbReference>
<reference evidence="1 2" key="1">
    <citation type="submission" date="2019-10" db="EMBL/GenBank/DDBJ databases">
        <title>Draft Genome Sequence of Cytophagaceae sp. SJW1-29.</title>
        <authorList>
            <person name="Choi A."/>
        </authorList>
    </citation>
    <scope>NUCLEOTIDE SEQUENCE [LARGE SCALE GENOMIC DNA]</scope>
    <source>
        <strain evidence="1 2">SJW1-29</strain>
    </source>
</reference>
<evidence type="ECO:0000313" key="1">
    <source>
        <dbReference type="EMBL" id="MPR34019.1"/>
    </source>
</evidence>
<comment type="caution">
    <text evidence="1">The sequence shown here is derived from an EMBL/GenBank/DDBJ whole genome shotgun (WGS) entry which is preliminary data.</text>
</comment>
<name>A0A7C9BQU2_9BACT</name>
<accession>A0A7C9BQU2</accession>
<dbReference type="EMBL" id="WHLY01000002">
    <property type="protein sequence ID" value="MPR34019.1"/>
    <property type="molecule type" value="Genomic_DNA"/>
</dbReference>
<proteinExistence type="predicted"/>
<organism evidence="1 2">
    <name type="scientific">Salmonirosea aquatica</name>
    <dbReference type="NCBI Taxonomy" id="2654236"/>
    <lineage>
        <taxon>Bacteria</taxon>
        <taxon>Pseudomonadati</taxon>
        <taxon>Bacteroidota</taxon>
        <taxon>Cytophagia</taxon>
        <taxon>Cytophagales</taxon>
        <taxon>Spirosomataceae</taxon>
        <taxon>Salmonirosea</taxon>
    </lineage>
</organism>
<dbReference type="AlphaFoldDB" id="A0A7C9BQU2"/>
<keyword evidence="2" id="KW-1185">Reference proteome</keyword>
<dbReference type="RefSeq" id="WP_152759878.1">
    <property type="nucleotide sequence ID" value="NZ_WHLY01000002.1"/>
</dbReference>
<sequence>MKIKTTLYPFHLILLALAIGCSKKDDVVDPRDQFVGTYNVTVTEGPPMMRTLKTTIKFSKSQYSDQLILSDFLSLNPT</sequence>